<dbReference type="Gene3D" id="4.10.60.10">
    <property type="entry name" value="Zinc finger, CCHC-type"/>
    <property type="match status" value="1"/>
</dbReference>
<evidence type="ECO:0000313" key="3">
    <source>
        <dbReference type="Proteomes" id="UP000821853"/>
    </source>
</evidence>
<dbReference type="OMA" id="NGEVCAY"/>
<accession>A0A9J6GRR0</accession>
<dbReference type="InterPro" id="IPR036875">
    <property type="entry name" value="Znf_CCHC_sf"/>
</dbReference>
<dbReference type="GO" id="GO:0003676">
    <property type="term" value="F:nucleic acid binding"/>
    <property type="evidence" value="ECO:0007669"/>
    <property type="project" value="InterPro"/>
</dbReference>
<dbReference type="Proteomes" id="UP000821853">
    <property type="component" value="Unassembled WGS sequence"/>
</dbReference>
<name>A0A9J6GRR0_HAELO</name>
<evidence type="ECO:0000313" key="2">
    <source>
        <dbReference type="EMBL" id="KAH9377416.1"/>
    </source>
</evidence>
<evidence type="ECO:0000256" key="1">
    <source>
        <dbReference type="SAM" id="MobiDB-lite"/>
    </source>
</evidence>
<feature type="compositionally biased region" description="Basic and acidic residues" evidence="1">
    <location>
        <begin position="99"/>
        <end position="119"/>
    </location>
</feature>
<dbReference type="SUPFAM" id="SSF57756">
    <property type="entry name" value="Retrovirus zinc finger-like domains"/>
    <property type="match status" value="1"/>
</dbReference>
<protein>
    <recommendedName>
        <fullName evidence="4">CCHC-type domain-containing protein</fullName>
    </recommendedName>
</protein>
<reference evidence="2 3" key="1">
    <citation type="journal article" date="2020" name="Cell">
        <title>Large-Scale Comparative Analyses of Tick Genomes Elucidate Their Genetic Diversity and Vector Capacities.</title>
        <authorList>
            <consortium name="Tick Genome and Microbiome Consortium (TIGMIC)"/>
            <person name="Jia N."/>
            <person name="Wang J."/>
            <person name="Shi W."/>
            <person name="Du L."/>
            <person name="Sun Y."/>
            <person name="Zhan W."/>
            <person name="Jiang J.F."/>
            <person name="Wang Q."/>
            <person name="Zhang B."/>
            <person name="Ji P."/>
            <person name="Bell-Sakyi L."/>
            <person name="Cui X.M."/>
            <person name="Yuan T.T."/>
            <person name="Jiang B.G."/>
            <person name="Yang W.F."/>
            <person name="Lam T.T."/>
            <person name="Chang Q.C."/>
            <person name="Ding S.J."/>
            <person name="Wang X.J."/>
            <person name="Zhu J.G."/>
            <person name="Ruan X.D."/>
            <person name="Zhao L."/>
            <person name="Wei J.T."/>
            <person name="Ye R.Z."/>
            <person name="Que T.C."/>
            <person name="Du C.H."/>
            <person name="Zhou Y.H."/>
            <person name="Cheng J.X."/>
            <person name="Dai P.F."/>
            <person name="Guo W.B."/>
            <person name="Han X.H."/>
            <person name="Huang E.J."/>
            <person name="Li L.F."/>
            <person name="Wei W."/>
            <person name="Gao Y.C."/>
            <person name="Liu J.Z."/>
            <person name="Shao H.Z."/>
            <person name="Wang X."/>
            <person name="Wang C.C."/>
            <person name="Yang T.C."/>
            <person name="Huo Q.B."/>
            <person name="Li W."/>
            <person name="Chen H.Y."/>
            <person name="Chen S.E."/>
            <person name="Zhou L.G."/>
            <person name="Ni X.B."/>
            <person name="Tian J.H."/>
            <person name="Sheng Y."/>
            <person name="Liu T."/>
            <person name="Pan Y.S."/>
            <person name="Xia L.Y."/>
            <person name="Li J."/>
            <person name="Zhao F."/>
            <person name="Cao W.C."/>
        </authorList>
    </citation>
    <scope>NUCLEOTIDE SEQUENCE [LARGE SCALE GENOMIC DNA]</scope>
    <source>
        <strain evidence="2">HaeL-2018</strain>
    </source>
</reference>
<comment type="caution">
    <text evidence="2">The sequence shown here is derived from an EMBL/GenBank/DDBJ whole genome shotgun (WGS) entry which is preliminary data.</text>
</comment>
<sequence>MSRGVIYDCTPGETSETLVEALDSDSVQVLQARPMGKKGAVLITFAARDPPRYVKYWDFLKQVSPYESRSVACFRCHGPGHKQDVCPKEKAVCSQCGSSHEEPPRSLPSERQKTLRQLREGWSSGNRQKVPSA</sequence>
<evidence type="ECO:0008006" key="4">
    <source>
        <dbReference type="Google" id="ProtNLM"/>
    </source>
</evidence>
<organism evidence="2 3">
    <name type="scientific">Haemaphysalis longicornis</name>
    <name type="common">Bush tick</name>
    <dbReference type="NCBI Taxonomy" id="44386"/>
    <lineage>
        <taxon>Eukaryota</taxon>
        <taxon>Metazoa</taxon>
        <taxon>Ecdysozoa</taxon>
        <taxon>Arthropoda</taxon>
        <taxon>Chelicerata</taxon>
        <taxon>Arachnida</taxon>
        <taxon>Acari</taxon>
        <taxon>Parasitiformes</taxon>
        <taxon>Ixodida</taxon>
        <taxon>Ixodoidea</taxon>
        <taxon>Ixodidae</taxon>
        <taxon>Haemaphysalinae</taxon>
        <taxon>Haemaphysalis</taxon>
    </lineage>
</organism>
<proteinExistence type="predicted"/>
<dbReference type="GO" id="GO:0008270">
    <property type="term" value="F:zinc ion binding"/>
    <property type="evidence" value="ECO:0007669"/>
    <property type="project" value="InterPro"/>
</dbReference>
<feature type="region of interest" description="Disordered" evidence="1">
    <location>
        <begin position="97"/>
        <end position="133"/>
    </location>
</feature>
<keyword evidence="3" id="KW-1185">Reference proteome</keyword>
<gene>
    <name evidence="2" type="ORF">HPB48_016793</name>
</gene>
<feature type="compositionally biased region" description="Polar residues" evidence="1">
    <location>
        <begin position="123"/>
        <end position="133"/>
    </location>
</feature>
<dbReference type="VEuPathDB" id="VectorBase:HLOH_046707"/>
<dbReference type="OrthoDB" id="4230923at2759"/>
<dbReference type="EMBL" id="JABSTR010000008">
    <property type="protein sequence ID" value="KAH9377416.1"/>
    <property type="molecule type" value="Genomic_DNA"/>
</dbReference>
<dbReference type="AlphaFoldDB" id="A0A9J6GRR0"/>